<dbReference type="InterPro" id="IPR022776">
    <property type="entry name" value="TRM13/UPF0224_CHHC_Znf_dom"/>
</dbReference>
<evidence type="ECO:0000313" key="6">
    <source>
        <dbReference type="Proteomes" id="UP001516400"/>
    </source>
</evidence>
<dbReference type="EMBL" id="JABFTP020000062">
    <property type="protein sequence ID" value="KAL3274126.1"/>
    <property type="molecule type" value="Genomic_DNA"/>
</dbReference>
<dbReference type="InterPro" id="IPR036236">
    <property type="entry name" value="Znf_C2H2_sf"/>
</dbReference>
<gene>
    <name evidence="5" type="ORF">HHI36_015540</name>
</gene>
<dbReference type="GO" id="GO:0008270">
    <property type="term" value="F:zinc ion binding"/>
    <property type="evidence" value="ECO:0007669"/>
    <property type="project" value="UniProtKB-KW"/>
</dbReference>
<accession>A0ABD2N5W3</accession>
<dbReference type="Proteomes" id="UP001516400">
    <property type="component" value="Unassembled WGS sequence"/>
</dbReference>
<keyword evidence="3" id="KW-0862">Zinc</keyword>
<dbReference type="SUPFAM" id="SSF57667">
    <property type="entry name" value="beta-beta-alpha zinc fingers"/>
    <property type="match status" value="1"/>
</dbReference>
<reference evidence="5 6" key="1">
    <citation type="journal article" date="2021" name="BMC Biol.">
        <title>Horizontally acquired antibacterial genes associated with adaptive radiation of ladybird beetles.</title>
        <authorList>
            <person name="Li H.S."/>
            <person name="Tang X.F."/>
            <person name="Huang Y.H."/>
            <person name="Xu Z.Y."/>
            <person name="Chen M.L."/>
            <person name="Du X.Y."/>
            <person name="Qiu B.Y."/>
            <person name="Chen P.T."/>
            <person name="Zhang W."/>
            <person name="Slipinski A."/>
            <person name="Escalona H.E."/>
            <person name="Waterhouse R.M."/>
            <person name="Zwick A."/>
            <person name="Pang H."/>
        </authorList>
    </citation>
    <scope>NUCLEOTIDE SEQUENCE [LARGE SCALE GENOMIC DNA]</scope>
    <source>
        <strain evidence="5">SYSU2018</strain>
    </source>
</reference>
<keyword evidence="1" id="KW-0479">Metal-binding</keyword>
<comment type="caution">
    <text evidence="5">The sequence shown here is derived from an EMBL/GenBank/DDBJ whole genome shotgun (WGS) entry which is preliminary data.</text>
</comment>
<sequence>MSEKKVKCPFNSQHVMLESALQRHIIKCMVNYPDHVVCPYNALHRLKNKDLLLEHMMICPSKTSIGSLFYDPHLEKRIANAETPYHVDNVREFNLAYENWDAELDSS</sequence>
<evidence type="ECO:0000256" key="2">
    <source>
        <dbReference type="ARBA" id="ARBA00022771"/>
    </source>
</evidence>
<evidence type="ECO:0000256" key="1">
    <source>
        <dbReference type="ARBA" id="ARBA00022723"/>
    </source>
</evidence>
<feature type="domain" description="CHHC U11-48K-type" evidence="4">
    <location>
        <begin position="5"/>
        <end position="32"/>
    </location>
</feature>
<evidence type="ECO:0000256" key="3">
    <source>
        <dbReference type="ARBA" id="ARBA00022833"/>
    </source>
</evidence>
<organism evidence="5 6">
    <name type="scientific">Cryptolaemus montrouzieri</name>
    <dbReference type="NCBI Taxonomy" id="559131"/>
    <lineage>
        <taxon>Eukaryota</taxon>
        <taxon>Metazoa</taxon>
        <taxon>Ecdysozoa</taxon>
        <taxon>Arthropoda</taxon>
        <taxon>Hexapoda</taxon>
        <taxon>Insecta</taxon>
        <taxon>Pterygota</taxon>
        <taxon>Neoptera</taxon>
        <taxon>Endopterygota</taxon>
        <taxon>Coleoptera</taxon>
        <taxon>Polyphaga</taxon>
        <taxon>Cucujiformia</taxon>
        <taxon>Coccinelloidea</taxon>
        <taxon>Coccinellidae</taxon>
        <taxon>Scymninae</taxon>
        <taxon>Scymnini</taxon>
        <taxon>Cryptolaemus</taxon>
    </lineage>
</organism>
<keyword evidence="2" id="KW-0863">Zinc-finger</keyword>
<proteinExistence type="predicted"/>
<dbReference type="AlphaFoldDB" id="A0ABD2N5W3"/>
<dbReference type="PROSITE" id="PS51800">
    <property type="entry name" value="ZF_CHHC_U11_48K"/>
    <property type="match status" value="1"/>
</dbReference>
<dbReference type="Pfam" id="PF05253">
    <property type="entry name" value="zf-U11-48K"/>
    <property type="match status" value="1"/>
</dbReference>
<keyword evidence="6" id="KW-1185">Reference proteome</keyword>
<name>A0ABD2N5W3_9CUCU</name>
<evidence type="ECO:0000259" key="4">
    <source>
        <dbReference type="PROSITE" id="PS51800"/>
    </source>
</evidence>
<evidence type="ECO:0000313" key="5">
    <source>
        <dbReference type="EMBL" id="KAL3274126.1"/>
    </source>
</evidence>
<protein>
    <recommendedName>
        <fullName evidence="4">CHHC U11-48K-type domain-containing protein</fullName>
    </recommendedName>
</protein>